<evidence type="ECO:0000313" key="3">
    <source>
        <dbReference type="Proteomes" id="UP000319771"/>
    </source>
</evidence>
<reference evidence="2 3" key="1">
    <citation type="journal article" date="2019" name="Nat. Microbiol.">
        <title>Mediterranean grassland soil C-N compound turnover is dependent on rainfall and depth, and is mediated by genomically divergent microorganisms.</title>
        <authorList>
            <person name="Diamond S."/>
            <person name="Andeer P.F."/>
            <person name="Li Z."/>
            <person name="Crits-Christoph A."/>
            <person name="Burstein D."/>
            <person name="Anantharaman K."/>
            <person name="Lane K.R."/>
            <person name="Thomas B.C."/>
            <person name="Pan C."/>
            <person name="Northen T.R."/>
            <person name="Banfield J.F."/>
        </authorList>
    </citation>
    <scope>NUCLEOTIDE SEQUENCE [LARGE SCALE GENOMIC DNA]</scope>
    <source>
        <strain evidence="2">WS_11</strain>
    </source>
</reference>
<dbReference type="Proteomes" id="UP000319771">
    <property type="component" value="Unassembled WGS sequence"/>
</dbReference>
<dbReference type="InterPro" id="IPR029032">
    <property type="entry name" value="AhpD-like"/>
</dbReference>
<dbReference type="Gene3D" id="1.20.1290.10">
    <property type="entry name" value="AhpD-like"/>
    <property type="match status" value="1"/>
</dbReference>
<dbReference type="InterPro" id="IPR003779">
    <property type="entry name" value="CMD-like"/>
</dbReference>
<evidence type="ECO:0000313" key="2">
    <source>
        <dbReference type="EMBL" id="TMQ73193.1"/>
    </source>
</evidence>
<feature type="domain" description="Carboxymuconolactone decarboxylase-like" evidence="1">
    <location>
        <begin position="65"/>
        <end position="128"/>
    </location>
</feature>
<sequence length="188" mass="20496">MQDHTKSRSMPSLSRPEAPLSWIPVVEPDQAPAPLAALYERIRTHSSRGRVANLWRAMGQHPASLAAAFDHYRALMDDPAPLTKAQAELLALVVSATNGCSYCVAHHGPRLAKALGDEALARAVARACEPAERKQEDIDRLREYGFDDAAILRATEIAAFYGLINRVVCGLGVTLEPDVPAWEFGSQK</sequence>
<proteinExistence type="predicted"/>
<dbReference type="InterPro" id="IPR004675">
    <property type="entry name" value="AhpD_core"/>
</dbReference>
<dbReference type="SUPFAM" id="SSF69118">
    <property type="entry name" value="AhpD-like"/>
    <property type="match status" value="1"/>
</dbReference>
<dbReference type="GO" id="GO:0051920">
    <property type="term" value="F:peroxiredoxin activity"/>
    <property type="evidence" value="ECO:0007669"/>
    <property type="project" value="InterPro"/>
</dbReference>
<name>A0A538UBA8_UNCEI</name>
<dbReference type="PANTHER" id="PTHR35446:SF2">
    <property type="entry name" value="CARBOXYMUCONOLACTONE DECARBOXYLASE-LIKE DOMAIN-CONTAINING PROTEIN"/>
    <property type="match status" value="1"/>
</dbReference>
<dbReference type="AlphaFoldDB" id="A0A538UBA8"/>
<evidence type="ECO:0000259" key="1">
    <source>
        <dbReference type="Pfam" id="PF02627"/>
    </source>
</evidence>
<gene>
    <name evidence="2" type="ORF">E6K81_05395</name>
</gene>
<dbReference type="PANTHER" id="PTHR35446">
    <property type="entry name" value="SI:CH211-175M2.5"/>
    <property type="match status" value="1"/>
</dbReference>
<dbReference type="Pfam" id="PF02627">
    <property type="entry name" value="CMD"/>
    <property type="match status" value="1"/>
</dbReference>
<accession>A0A538UBA8</accession>
<organism evidence="2 3">
    <name type="scientific">Eiseniibacteriota bacterium</name>
    <dbReference type="NCBI Taxonomy" id="2212470"/>
    <lineage>
        <taxon>Bacteria</taxon>
        <taxon>Candidatus Eiseniibacteriota</taxon>
    </lineage>
</organism>
<dbReference type="EMBL" id="VBPB01000079">
    <property type="protein sequence ID" value="TMQ73193.1"/>
    <property type="molecule type" value="Genomic_DNA"/>
</dbReference>
<dbReference type="NCBIfam" id="TIGR00778">
    <property type="entry name" value="ahpD_dom"/>
    <property type="match status" value="1"/>
</dbReference>
<protein>
    <recommendedName>
        <fullName evidence="1">Carboxymuconolactone decarboxylase-like domain-containing protein</fullName>
    </recommendedName>
</protein>
<comment type="caution">
    <text evidence="2">The sequence shown here is derived from an EMBL/GenBank/DDBJ whole genome shotgun (WGS) entry which is preliminary data.</text>
</comment>